<keyword evidence="3 8" id="KW-0812">Transmembrane</keyword>
<reference evidence="11 12" key="1">
    <citation type="submission" date="2025-04" db="UniProtKB">
        <authorList>
            <consortium name="RefSeq"/>
        </authorList>
    </citation>
    <scope>IDENTIFICATION</scope>
</reference>
<evidence type="ECO:0000256" key="8">
    <source>
        <dbReference type="SAM" id="Phobius"/>
    </source>
</evidence>
<protein>
    <submittedName>
        <fullName evidence="11 12">Trissin receptor-like</fullName>
    </submittedName>
</protein>
<evidence type="ECO:0000313" key="10">
    <source>
        <dbReference type="Proteomes" id="UP001165740"/>
    </source>
</evidence>
<dbReference type="GO" id="GO:0032870">
    <property type="term" value="P:cellular response to hormone stimulus"/>
    <property type="evidence" value="ECO:0007669"/>
    <property type="project" value="TreeGrafter"/>
</dbReference>
<dbReference type="GO" id="GO:0042277">
    <property type="term" value="F:peptide binding"/>
    <property type="evidence" value="ECO:0007669"/>
    <property type="project" value="TreeGrafter"/>
</dbReference>
<dbReference type="Pfam" id="PF00001">
    <property type="entry name" value="7tm_1"/>
    <property type="match status" value="1"/>
</dbReference>
<dbReference type="InterPro" id="IPR017452">
    <property type="entry name" value="GPCR_Rhodpsn_7TM"/>
</dbReference>
<dbReference type="GO" id="GO:0005886">
    <property type="term" value="C:plasma membrane"/>
    <property type="evidence" value="ECO:0007669"/>
    <property type="project" value="UniProtKB-SubCell"/>
</dbReference>
<feature type="domain" description="G-protein coupled receptors family 1 profile" evidence="9">
    <location>
        <begin position="55"/>
        <end position="480"/>
    </location>
</feature>
<organism evidence="10 11">
    <name type="scientific">Biomphalaria glabrata</name>
    <name type="common">Bloodfluke planorb</name>
    <name type="synonym">Freshwater snail</name>
    <dbReference type="NCBI Taxonomy" id="6526"/>
    <lineage>
        <taxon>Eukaryota</taxon>
        <taxon>Metazoa</taxon>
        <taxon>Spiralia</taxon>
        <taxon>Lophotrochozoa</taxon>
        <taxon>Mollusca</taxon>
        <taxon>Gastropoda</taxon>
        <taxon>Heterobranchia</taxon>
        <taxon>Euthyneura</taxon>
        <taxon>Panpulmonata</taxon>
        <taxon>Hygrophila</taxon>
        <taxon>Lymnaeoidea</taxon>
        <taxon>Planorbidae</taxon>
        <taxon>Biomphalaria</taxon>
    </lineage>
</organism>
<evidence type="ECO:0000313" key="11">
    <source>
        <dbReference type="RefSeq" id="XP_013071428.2"/>
    </source>
</evidence>
<dbReference type="AlphaFoldDB" id="A0A9U8E3F8"/>
<keyword evidence="2" id="KW-1003">Cell membrane</keyword>
<keyword evidence="10" id="KW-1185">Reference proteome</keyword>
<dbReference type="RefSeq" id="XP_055886780.1">
    <property type="nucleotide sequence ID" value="XM_056030805.1"/>
</dbReference>
<feature type="transmembrane region" description="Helical" evidence="8">
    <location>
        <begin position="160"/>
        <end position="177"/>
    </location>
</feature>
<evidence type="ECO:0000256" key="6">
    <source>
        <dbReference type="ARBA" id="ARBA00023170"/>
    </source>
</evidence>
<feature type="region of interest" description="Disordered" evidence="7">
    <location>
        <begin position="374"/>
        <end position="403"/>
    </location>
</feature>
<feature type="transmembrane region" description="Helical" evidence="8">
    <location>
        <begin position="204"/>
        <end position="226"/>
    </location>
</feature>
<dbReference type="OMA" id="HICIMRR"/>
<keyword evidence="4 8" id="KW-1133">Transmembrane helix</keyword>
<dbReference type="SUPFAM" id="SSF81321">
    <property type="entry name" value="Family A G protein-coupled receptor-like"/>
    <property type="match status" value="1"/>
</dbReference>
<feature type="transmembrane region" description="Helical" evidence="8">
    <location>
        <begin position="460"/>
        <end position="482"/>
    </location>
</feature>
<dbReference type="Gene3D" id="1.20.1070.10">
    <property type="entry name" value="Rhodopsin 7-helix transmembrane proteins"/>
    <property type="match status" value="2"/>
</dbReference>
<evidence type="ECO:0000256" key="2">
    <source>
        <dbReference type="ARBA" id="ARBA00022475"/>
    </source>
</evidence>
<feature type="transmembrane region" description="Helical" evidence="8">
    <location>
        <begin position="39"/>
        <end position="63"/>
    </location>
</feature>
<comment type="subcellular location">
    <subcellularLocation>
        <location evidence="1">Cell membrane</location>
        <topology evidence="1">Multi-pass membrane protein</topology>
    </subcellularLocation>
</comment>
<dbReference type="Proteomes" id="UP001165740">
    <property type="component" value="Chromosome 5"/>
</dbReference>
<dbReference type="GO" id="GO:0004930">
    <property type="term" value="F:G protein-coupled receptor activity"/>
    <property type="evidence" value="ECO:0007669"/>
    <property type="project" value="InterPro"/>
</dbReference>
<feature type="transmembrane region" description="Helical" evidence="8">
    <location>
        <begin position="75"/>
        <end position="100"/>
    </location>
</feature>
<dbReference type="PROSITE" id="PS50262">
    <property type="entry name" value="G_PROTEIN_RECEP_F1_2"/>
    <property type="match status" value="1"/>
</dbReference>
<name>A0A9U8E3F8_BIOGL</name>
<proteinExistence type="predicted"/>
<evidence type="ECO:0000256" key="4">
    <source>
        <dbReference type="ARBA" id="ARBA00022989"/>
    </source>
</evidence>
<keyword evidence="6" id="KW-0675">Receptor</keyword>
<evidence type="ECO:0000256" key="5">
    <source>
        <dbReference type="ARBA" id="ARBA00023136"/>
    </source>
</evidence>
<dbReference type="PANTHER" id="PTHR24241:SF194">
    <property type="entry name" value="TRISSIN RECEPTOR"/>
    <property type="match status" value="1"/>
</dbReference>
<evidence type="ECO:0000256" key="3">
    <source>
        <dbReference type="ARBA" id="ARBA00022692"/>
    </source>
</evidence>
<dbReference type="RefSeq" id="XP_013071428.2">
    <property type="nucleotide sequence ID" value="XM_013215974.2"/>
</dbReference>
<feature type="compositionally biased region" description="Polar residues" evidence="7">
    <location>
        <begin position="374"/>
        <end position="387"/>
    </location>
</feature>
<evidence type="ECO:0000256" key="7">
    <source>
        <dbReference type="SAM" id="MobiDB-lite"/>
    </source>
</evidence>
<evidence type="ECO:0000256" key="1">
    <source>
        <dbReference type="ARBA" id="ARBA00004651"/>
    </source>
</evidence>
<dbReference type="GeneID" id="106058520"/>
<sequence length="502" mass="57772">MSSRQSPDGVYNVTNSFLSNGSENASFSENLFDSSVTKVVISVSFTSVFLLSFIGNVMVLFVLTRSTLISSRTNLFLANLAIADLCVGIFCVIPTMIRFLTNQWYFGQVLCKVSRFVENVNLTASMFLQEVIAGERYIAIKYPLQSRHLFSRNKLYVAQFLVWLVSCLYNIPFLVIFDTLEIPTGTQEVKIICLYKSNYESLHIYYICTFVIWYAIPLVVMTILYYKIGRTLWKSNALSHMMKLRKRIGSVGSSNMSDDSGEMTTSTFVSRKMSEFSLQPDEKLSENNRTDKRDEGVFIHDKKYRNVADLGQVQKLSWFQKYSLKKKTFLRPWNSGKSNPGQSVSLTTNISETGENWKTNQKFLFTKNSNVETNRDIQQNRSNTSPLQDKESKEMAVSSENQQPKKCTNYRVTSQRANSRRRIIRLLIVLLITFALLVLPNHLRLITFNLVPIRLHWFPLISPVCQFLMYLNSAMNPIIYSLMSKSFRRGMKETMVSCLCKH</sequence>
<gene>
    <name evidence="11 12" type="primary">LOC106058520</name>
</gene>
<dbReference type="SMART" id="SM01381">
    <property type="entry name" value="7TM_GPCR_Srsx"/>
    <property type="match status" value="1"/>
</dbReference>
<keyword evidence="5 8" id="KW-0472">Membrane</keyword>
<evidence type="ECO:0000259" key="9">
    <source>
        <dbReference type="PROSITE" id="PS50262"/>
    </source>
</evidence>
<feature type="transmembrane region" description="Helical" evidence="8">
    <location>
        <begin position="423"/>
        <end position="440"/>
    </location>
</feature>
<feature type="transmembrane region" description="Helical" evidence="8">
    <location>
        <begin position="120"/>
        <end position="139"/>
    </location>
</feature>
<dbReference type="PANTHER" id="PTHR24241">
    <property type="entry name" value="NEUROPEPTIDE RECEPTOR-RELATED G-PROTEIN COUPLED RECEPTOR"/>
    <property type="match status" value="1"/>
</dbReference>
<accession>A0A9U8E3F8</accession>
<dbReference type="InterPro" id="IPR000276">
    <property type="entry name" value="GPCR_Rhodpsn"/>
</dbReference>
<dbReference type="KEGG" id="bgt:106058520"/>
<dbReference type="PRINTS" id="PR00237">
    <property type="entry name" value="GPCRRHODOPSN"/>
</dbReference>
<dbReference type="OrthoDB" id="5964776at2759"/>
<evidence type="ECO:0000313" key="12">
    <source>
        <dbReference type="RefSeq" id="XP_055886780.1"/>
    </source>
</evidence>